<evidence type="ECO:0000313" key="2">
    <source>
        <dbReference type="Proteomes" id="UP000823388"/>
    </source>
</evidence>
<gene>
    <name evidence="1" type="ORF">PVAP13_7NG208434</name>
</gene>
<keyword evidence="2" id="KW-1185">Reference proteome</keyword>
<name>A0A8T0PUZ4_PANVG</name>
<sequence length="183" mass="20111">MVRGSLTLGSSTSSSFRDEHVLLFLQPRALHTFRSQHGTGWTNQPFLFLTFTFALPTLCAFSSCRSMQSAPPSGHKAFTERNKIIQSNCRISAGPLFVERRTMTGGPHRWLIACLIDSSVNEALQRAGAQLDSRPLLLPVTGAVHSPSLRRIFLPAPFAPPFHPPLSTIFTGSMSRHKSGPQN</sequence>
<dbReference type="EMBL" id="CM029050">
    <property type="protein sequence ID" value="KAG2566261.1"/>
    <property type="molecule type" value="Genomic_DNA"/>
</dbReference>
<evidence type="ECO:0000313" key="1">
    <source>
        <dbReference type="EMBL" id="KAG2566261.1"/>
    </source>
</evidence>
<dbReference type="Proteomes" id="UP000823388">
    <property type="component" value="Chromosome 7N"/>
</dbReference>
<comment type="caution">
    <text evidence="1">The sequence shown here is derived from an EMBL/GenBank/DDBJ whole genome shotgun (WGS) entry which is preliminary data.</text>
</comment>
<organism evidence="1 2">
    <name type="scientific">Panicum virgatum</name>
    <name type="common">Blackwell switchgrass</name>
    <dbReference type="NCBI Taxonomy" id="38727"/>
    <lineage>
        <taxon>Eukaryota</taxon>
        <taxon>Viridiplantae</taxon>
        <taxon>Streptophyta</taxon>
        <taxon>Embryophyta</taxon>
        <taxon>Tracheophyta</taxon>
        <taxon>Spermatophyta</taxon>
        <taxon>Magnoliopsida</taxon>
        <taxon>Liliopsida</taxon>
        <taxon>Poales</taxon>
        <taxon>Poaceae</taxon>
        <taxon>PACMAD clade</taxon>
        <taxon>Panicoideae</taxon>
        <taxon>Panicodae</taxon>
        <taxon>Paniceae</taxon>
        <taxon>Panicinae</taxon>
        <taxon>Panicum</taxon>
        <taxon>Panicum sect. Hiantes</taxon>
    </lineage>
</organism>
<proteinExistence type="predicted"/>
<dbReference type="AlphaFoldDB" id="A0A8T0PUZ4"/>
<reference evidence="1" key="1">
    <citation type="submission" date="2020-05" db="EMBL/GenBank/DDBJ databases">
        <title>WGS assembly of Panicum virgatum.</title>
        <authorList>
            <person name="Lovell J.T."/>
            <person name="Jenkins J."/>
            <person name="Shu S."/>
            <person name="Juenger T.E."/>
            <person name="Schmutz J."/>
        </authorList>
    </citation>
    <scope>NUCLEOTIDE SEQUENCE</scope>
    <source>
        <strain evidence="1">AP13</strain>
    </source>
</reference>
<protein>
    <submittedName>
        <fullName evidence="1">Uncharacterized protein</fullName>
    </submittedName>
</protein>
<accession>A0A8T0PUZ4</accession>
<feature type="non-terminal residue" evidence="1">
    <location>
        <position position="183"/>
    </location>
</feature>